<gene>
    <name evidence="7" type="ORF">MN202_00450</name>
</gene>
<evidence type="ECO:0000259" key="5">
    <source>
        <dbReference type="Pfam" id="PF04542"/>
    </source>
</evidence>
<dbReference type="InterPro" id="IPR039425">
    <property type="entry name" value="RNA_pol_sigma-70-like"/>
</dbReference>
<dbReference type="InterPro" id="IPR014284">
    <property type="entry name" value="RNA_pol_sigma-70_dom"/>
</dbReference>
<dbReference type="RefSeq" id="WP_335734436.1">
    <property type="nucleotide sequence ID" value="NZ_JALAAR010000001.1"/>
</dbReference>
<protein>
    <submittedName>
        <fullName evidence="7">RNA polymerase sigma factor</fullName>
    </submittedName>
</protein>
<feature type="domain" description="RNA polymerase sigma factor 70 region 4 type 2" evidence="6">
    <location>
        <begin position="114"/>
        <end position="163"/>
    </location>
</feature>
<keyword evidence="4" id="KW-0804">Transcription</keyword>
<comment type="similarity">
    <text evidence="1">Belongs to the sigma-70 factor family. ECF subfamily.</text>
</comment>
<keyword evidence="8" id="KW-1185">Reference proteome</keyword>
<sequence length="171" mass="19467">MEIAAAIDAAKQGDKQAFKVLYQQFVGRVYAICLRLLANRQKAEEASQEIFLKIWQQLPSFRGDSSFATWLHSIATRTAIDIWRQEKYLRLTDSSDELELAEQTVACHSLQAPLEHAIVRLPHQARAVFVLFAIEGYGHREIASMLAIAEGTSKAQYHRARLLLQEWLADE</sequence>
<dbReference type="InterPro" id="IPR007627">
    <property type="entry name" value="RNA_pol_sigma70_r2"/>
</dbReference>
<evidence type="ECO:0000256" key="4">
    <source>
        <dbReference type="ARBA" id="ARBA00023163"/>
    </source>
</evidence>
<feature type="domain" description="RNA polymerase sigma-70 region 2" evidence="5">
    <location>
        <begin position="21"/>
        <end position="87"/>
    </location>
</feature>
<dbReference type="SUPFAM" id="SSF88659">
    <property type="entry name" value="Sigma3 and sigma4 domains of RNA polymerase sigma factors"/>
    <property type="match status" value="1"/>
</dbReference>
<comment type="caution">
    <text evidence="7">The sequence shown here is derived from an EMBL/GenBank/DDBJ whole genome shotgun (WGS) entry which is preliminary data.</text>
</comment>
<dbReference type="Pfam" id="PF04542">
    <property type="entry name" value="Sigma70_r2"/>
    <property type="match status" value="1"/>
</dbReference>
<evidence type="ECO:0000256" key="2">
    <source>
        <dbReference type="ARBA" id="ARBA00023015"/>
    </source>
</evidence>
<accession>A0ABU8C176</accession>
<dbReference type="EMBL" id="JALAAR010000001">
    <property type="protein sequence ID" value="MEH8015688.1"/>
    <property type="molecule type" value="Genomic_DNA"/>
</dbReference>
<evidence type="ECO:0000313" key="7">
    <source>
        <dbReference type="EMBL" id="MEH8015688.1"/>
    </source>
</evidence>
<dbReference type="Gene3D" id="1.10.1740.10">
    <property type="match status" value="1"/>
</dbReference>
<keyword evidence="2" id="KW-0805">Transcription regulation</keyword>
<dbReference type="SUPFAM" id="SSF88946">
    <property type="entry name" value="Sigma2 domain of RNA polymerase sigma factors"/>
    <property type="match status" value="1"/>
</dbReference>
<evidence type="ECO:0000256" key="3">
    <source>
        <dbReference type="ARBA" id="ARBA00023082"/>
    </source>
</evidence>
<dbReference type="PANTHER" id="PTHR43133:SF46">
    <property type="entry name" value="RNA POLYMERASE SIGMA-70 FACTOR ECF SUBFAMILY"/>
    <property type="match status" value="1"/>
</dbReference>
<dbReference type="PANTHER" id="PTHR43133">
    <property type="entry name" value="RNA POLYMERASE ECF-TYPE SIGMA FACTO"/>
    <property type="match status" value="1"/>
</dbReference>
<name>A0ABU8C176_9GAMM</name>
<keyword evidence="3" id="KW-0731">Sigma factor</keyword>
<dbReference type="NCBIfam" id="TIGR02937">
    <property type="entry name" value="sigma70-ECF"/>
    <property type="match status" value="1"/>
</dbReference>
<reference evidence="7 8" key="1">
    <citation type="journal article" date="2023" name="Ecotoxicol. Environ. Saf.">
        <title>Mercury remediation potential of mercury-resistant strain Rheinheimera metallidurans sp. nov. isolated from a municipal waste dumping site.</title>
        <authorList>
            <person name="Yadav V."/>
            <person name="Manjhi A."/>
            <person name="Vadakedath N."/>
        </authorList>
    </citation>
    <scope>NUCLEOTIDE SEQUENCE [LARGE SCALE GENOMIC DNA]</scope>
    <source>
        <strain evidence="7 8">E-49</strain>
    </source>
</reference>
<dbReference type="Pfam" id="PF08281">
    <property type="entry name" value="Sigma70_r4_2"/>
    <property type="match status" value="1"/>
</dbReference>
<dbReference type="Gene3D" id="1.10.10.10">
    <property type="entry name" value="Winged helix-like DNA-binding domain superfamily/Winged helix DNA-binding domain"/>
    <property type="match status" value="1"/>
</dbReference>
<evidence type="ECO:0000313" key="8">
    <source>
        <dbReference type="Proteomes" id="UP001375382"/>
    </source>
</evidence>
<organism evidence="7 8">
    <name type="scientific">Rheinheimera muenzenbergensis</name>
    <dbReference type="NCBI Taxonomy" id="1193628"/>
    <lineage>
        <taxon>Bacteria</taxon>
        <taxon>Pseudomonadati</taxon>
        <taxon>Pseudomonadota</taxon>
        <taxon>Gammaproteobacteria</taxon>
        <taxon>Chromatiales</taxon>
        <taxon>Chromatiaceae</taxon>
        <taxon>Rheinheimera</taxon>
    </lineage>
</organism>
<dbReference type="InterPro" id="IPR013324">
    <property type="entry name" value="RNA_pol_sigma_r3/r4-like"/>
</dbReference>
<evidence type="ECO:0000256" key="1">
    <source>
        <dbReference type="ARBA" id="ARBA00010641"/>
    </source>
</evidence>
<dbReference type="InterPro" id="IPR013249">
    <property type="entry name" value="RNA_pol_sigma70_r4_t2"/>
</dbReference>
<proteinExistence type="inferred from homology"/>
<dbReference type="InterPro" id="IPR036388">
    <property type="entry name" value="WH-like_DNA-bd_sf"/>
</dbReference>
<dbReference type="InterPro" id="IPR013325">
    <property type="entry name" value="RNA_pol_sigma_r2"/>
</dbReference>
<dbReference type="Proteomes" id="UP001375382">
    <property type="component" value="Unassembled WGS sequence"/>
</dbReference>
<evidence type="ECO:0000259" key="6">
    <source>
        <dbReference type="Pfam" id="PF08281"/>
    </source>
</evidence>